<evidence type="ECO:0000256" key="7">
    <source>
        <dbReference type="SAM" id="Phobius"/>
    </source>
</evidence>
<proteinExistence type="inferred from homology"/>
<keyword evidence="3 9" id="KW-0418">Kinase</keyword>
<keyword evidence="6" id="KW-0723">Serine/threonine-protein kinase</keyword>
<keyword evidence="2 5" id="KW-0547">Nucleotide-binding</keyword>
<dbReference type="Pfam" id="PF00069">
    <property type="entry name" value="Pkinase"/>
    <property type="match status" value="1"/>
</dbReference>
<comment type="similarity">
    <text evidence="6">Belongs to the protein kinase superfamily.</text>
</comment>
<dbReference type="InterPro" id="IPR000719">
    <property type="entry name" value="Prot_kinase_dom"/>
</dbReference>
<comment type="caution">
    <text evidence="9">The sequence shown here is derived from an EMBL/GenBank/DDBJ whole genome shotgun (WGS) entry which is preliminary data.</text>
</comment>
<dbReference type="PROSITE" id="PS00107">
    <property type="entry name" value="PROTEIN_KINASE_ATP"/>
    <property type="match status" value="1"/>
</dbReference>
<dbReference type="Proteomes" id="UP000288805">
    <property type="component" value="Unassembled WGS sequence"/>
</dbReference>
<evidence type="ECO:0000256" key="3">
    <source>
        <dbReference type="ARBA" id="ARBA00022777"/>
    </source>
</evidence>
<dbReference type="GO" id="GO:0005524">
    <property type="term" value="F:ATP binding"/>
    <property type="evidence" value="ECO:0007669"/>
    <property type="project" value="UniProtKB-UniRule"/>
</dbReference>
<dbReference type="InterPro" id="IPR011009">
    <property type="entry name" value="Kinase-like_dom_sf"/>
</dbReference>
<dbReference type="InterPro" id="IPR017441">
    <property type="entry name" value="Protein_kinase_ATP_BS"/>
</dbReference>
<dbReference type="CDD" id="cd06606">
    <property type="entry name" value="STKc_MAPKKK"/>
    <property type="match status" value="1"/>
</dbReference>
<dbReference type="PANTHER" id="PTHR48011:SF18">
    <property type="entry name" value="MITOGEN-ACTIVATED PROTEIN KINASE KINASE KINASE 19-RELATED"/>
    <property type="match status" value="1"/>
</dbReference>
<feature type="binding site" evidence="5">
    <location>
        <position position="34"/>
    </location>
    <ligand>
        <name>ATP</name>
        <dbReference type="ChEBI" id="CHEBI:30616"/>
    </ligand>
</feature>
<feature type="domain" description="Protein kinase" evidence="8">
    <location>
        <begin position="5"/>
        <end position="265"/>
    </location>
</feature>
<keyword evidence="7" id="KW-0472">Membrane</keyword>
<dbReference type="InterPro" id="IPR008271">
    <property type="entry name" value="Ser/Thr_kinase_AS"/>
</dbReference>
<dbReference type="EMBL" id="QGNW01000337">
    <property type="protein sequence ID" value="RVW75999.1"/>
    <property type="molecule type" value="Genomic_DNA"/>
</dbReference>
<dbReference type="InterPro" id="IPR052751">
    <property type="entry name" value="Plant_MAPKKK"/>
</dbReference>
<name>A0A438GUW7_VITVI</name>
<keyword evidence="4 5" id="KW-0067">ATP-binding</keyword>
<feature type="transmembrane region" description="Helical" evidence="7">
    <location>
        <begin position="345"/>
        <end position="366"/>
    </location>
</feature>
<protein>
    <submittedName>
        <fullName evidence="9">Mitogen-activated protein kinase kinase kinase 17</fullName>
    </submittedName>
</protein>
<dbReference type="PROSITE" id="PS50011">
    <property type="entry name" value="PROTEIN_KINASE_DOM"/>
    <property type="match status" value="1"/>
</dbReference>
<dbReference type="Gene3D" id="1.10.510.10">
    <property type="entry name" value="Transferase(Phosphotransferase) domain 1"/>
    <property type="match status" value="1"/>
</dbReference>
<organism evidence="9 10">
    <name type="scientific">Vitis vinifera</name>
    <name type="common">Grape</name>
    <dbReference type="NCBI Taxonomy" id="29760"/>
    <lineage>
        <taxon>Eukaryota</taxon>
        <taxon>Viridiplantae</taxon>
        <taxon>Streptophyta</taxon>
        <taxon>Embryophyta</taxon>
        <taxon>Tracheophyta</taxon>
        <taxon>Spermatophyta</taxon>
        <taxon>Magnoliopsida</taxon>
        <taxon>eudicotyledons</taxon>
        <taxon>Gunneridae</taxon>
        <taxon>Pentapetalae</taxon>
        <taxon>rosids</taxon>
        <taxon>Vitales</taxon>
        <taxon>Vitaceae</taxon>
        <taxon>Viteae</taxon>
        <taxon>Vitis</taxon>
    </lineage>
</organism>
<feature type="transmembrane region" description="Helical" evidence="7">
    <location>
        <begin position="316"/>
        <end position="333"/>
    </location>
</feature>
<keyword evidence="7" id="KW-0812">Transmembrane</keyword>
<dbReference type="PROSITE" id="PS00108">
    <property type="entry name" value="PROTEIN_KINASE_ST"/>
    <property type="match status" value="1"/>
</dbReference>
<evidence type="ECO:0000256" key="2">
    <source>
        <dbReference type="ARBA" id="ARBA00022741"/>
    </source>
</evidence>
<sequence>MEDVIVKQRLLGKGTYGKVYMAVCRDGGLLLAVKSSAFTRSSFVLREKDILLSLSDCPDVIQCFGGYASIEVDGYLVYNLLLEYAPGGSLKTLMKRRGGKLSEPEVRHYARMIVRGLCHMHERGLTHCDLKPDNVLVFPGKDGGNVVKIADFGMARRDGEQEVLEVRFRGTPAYMSPESLAFEEYEAPMDVWSLGCTVVELVTGQRPWNRCKGVNEIVENVVVKSEVPNIPKYLSESGKDFLVRCFERDPRRRWTAEKLMNHSFVAPIPTQMVMNDLPSSRCCHPHRPQACLLWWSVLVLHRFQLLVWFLLHGIPFLPGCILFLQYFQIFHFLPDAVRLRLIREAFLSCIAFESFCSSSLAVILINNCYKFHVYAKC</sequence>
<evidence type="ECO:0000256" key="4">
    <source>
        <dbReference type="ARBA" id="ARBA00022840"/>
    </source>
</evidence>
<evidence type="ECO:0000259" key="8">
    <source>
        <dbReference type="PROSITE" id="PS50011"/>
    </source>
</evidence>
<dbReference type="SUPFAM" id="SSF56112">
    <property type="entry name" value="Protein kinase-like (PK-like)"/>
    <property type="match status" value="1"/>
</dbReference>
<dbReference type="SMART" id="SM00220">
    <property type="entry name" value="S_TKc"/>
    <property type="match status" value="1"/>
</dbReference>
<keyword evidence="1" id="KW-0808">Transferase</keyword>
<evidence type="ECO:0000313" key="10">
    <source>
        <dbReference type="Proteomes" id="UP000288805"/>
    </source>
</evidence>
<evidence type="ECO:0000256" key="6">
    <source>
        <dbReference type="RuleBase" id="RU000304"/>
    </source>
</evidence>
<dbReference type="PANTHER" id="PTHR48011">
    <property type="entry name" value="CCR4-NOT TRANSCRIPTIONAL COMPLEX SUBUNIT CAF120-RELATED"/>
    <property type="match status" value="1"/>
</dbReference>
<dbReference type="GO" id="GO:0004674">
    <property type="term" value="F:protein serine/threonine kinase activity"/>
    <property type="evidence" value="ECO:0007669"/>
    <property type="project" value="UniProtKB-KW"/>
</dbReference>
<accession>A0A438GUW7</accession>
<gene>
    <name evidence="9" type="primary">MAPKKK17_26</name>
    <name evidence="9" type="ORF">CK203_052801</name>
</gene>
<reference evidence="9 10" key="1">
    <citation type="journal article" date="2018" name="PLoS Genet.">
        <title>Population sequencing reveals clonal diversity and ancestral inbreeding in the grapevine cultivar Chardonnay.</title>
        <authorList>
            <person name="Roach M.J."/>
            <person name="Johnson D.L."/>
            <person name="Bohlmann J."/>
            <person name="van Vuuren H.J."/>
            <person name="Jones S.J."/>
            <person name="Pretorius I.S."/>
            <person name="Schmidt S.A."/>
            <person name="Borneman A.R."/>
        </authorList>
    </citation>
    <scope>NUCLEOTIDE SEQUENCE [LARGE SCALE GENOMIC DNA]</scope>
    <source>
        <strain evidence="10">cv. Chardonnay</strain>
        <tissue evidence="9">Leaf</tissue>
    </source>
</reference>
<dbReference type="AlphaFoldDB" id="A0A438GUW7"/>
<keyword evidence="7" id="KW-1133">Transmembrane helix</keyword>
<evidence type="ECO:0000256" key="5">
    <source>
        <dbReference type="PROSITE-ProRule" id="PRU10141"/>
    </source>
</evidence>
<evidence type="ECO:0000313" key="9">
    <source>
        <dbReference type="EMBL" id="RVW75999.1"/>
    </source>
</evidence>
<evidence type="ECO:0000256" key="1">
    <source>
        <dbReference type="ARBA" id="ARBA00022679"/>
    </source>
</evidence>